<evidence type="ECO:0000313" key="3">
    <source>
        <dbReference type="Proteomes" id="UP000474758"/>
    </source>
</evidence>
<dbReference type="PANTHER" id="PTHR31527">
    <property type="entry name" value="RE64534P"/>
    <property type="match status" value="1"/>
</dbReference>
<dbReference type="Pfam" id="PF09347">
    <property type="entry name" value="DUF1989"/>
    <property type="match status" value="1"/>
</dbReference>
<keyword evidence="3" id="KW-1185">Reference proteome</keyword>
<comment type="caution">
    <text evidence="2">The sequence shown here is derived from an EMBL/GenBank/DDBJ whole genome shotgun (WGS) entry which is preliminary data.</text>
</comment>
<feature type="domain" description="DUF1989" evidence="1">
    <location>
        <begin position="31"/>
        <end position="196"/>
    </location>
</feature>
<organism evidence="2 3">
    <name type="scientific">Paragemmobacter kunshanensis</name>
    <dbReference type="NCBI Taxonomy" id="2583234"/>
    <lineage>
        <taxon>Bacteria</taxon>
        <taxon>Pseudomonadati</taxon>
        <taxon>Pseudomonadota</taxon>
        <taxon>Alphaproteobacteria</taxon>
        <taxon>Rhodobacterales</taxon>
        <taxon>Paracoccaceae</taxon>
        <taxon>Paragemmobacter</taxon>
    </lineage>
</organism>
<proteinExistence type="predicted"/>
<protein>
    <submittedName>
        <fullName evidence="2">Urea carboxylase-associated family protein</fullName>
    </submittedName>
</protein>
<evidence type="ECO:0000259" key="1">
    <source>
        <dbReference type="Pfam" id="PF09347"/>
    </source>
</evidence>
<accession>A0A6M1TZM5</accession>
<dbReference type="PANTHER" id="PTHR31527:SF0">
    <property type="entry name" value="RE64534P"/>
    <property type="match status" value="1"/>
</dbReference>
<gene>
    <name evidence="2" type="ORF">G5V65_14605</name>
</gene>
<dbReference type="EMBL" id="JAALFE010000014">
    <property type="protein sequence ID" value="NGQ92126.1"/>
    <property type="molecule type" value="Genomic_DNA"/>
</dbReference>
<name>A0A6M1TZM5_9RHOB</name>
<dbReference type="InterPro" id="IPR018959">
    <property type="entry name" value="DUF1989"/>
</dbReference>
<dbReference type="AlphaFoldDB" id="A0A6M1TZM5"/>
<reference evidence="2 3" key="1">
    <citation type="submission" date="2020-02" db="EMBL/GenBank/DDBJ databases">
        <title>Rhodobacter translucens sp. nov., a novel bacterium isolated from activated sludge.</title>
        <authorList>
            <person name="Liu J."/>
        </authorList>
    </citation>
    <scope>NUCLEOTIDE SEQUENCE [LARGE SCALE GENOMIC DNA]</scope>
    <source>
        <strain evidence="2 3">HX-7-19</strain>
    </source>
</reference>
<dbReference type="Proteomes" id="UP000474758">
    <property type="component" value="Unassembled WGS sequence"/>
</dbReference>
<sequence>MQRGHPRRGPGVLQWSVARIIVAGKGRAAMETVPARRGRAVRLAAGQAIRIVNTHGTQVVDTWAFNAGDPGEFMSMEHLRGFIGSVFPKAGDALLTNRRRPILVLEEDTSPGRHDTVIAACDIHRYRMLGCGDYHDNCTDNLHAALAMIGFPRTETPSPLNLWMNIPIAADGGITWGEPLSKPGDHVLLRAQMDCVVVMSACPQDMIPINGKDCTPVEVHFAVID</sequence>
<evidence type="ECO:0000313" key="2">
    <source>
        <dbReference type="EMBL" id="NGQ92126.1"/>
    </source>
</evidence>